<dbReference type="PANTHER" id="PTHR23003">
    <property type="entry name" value="RNA RECOGNITION MOTIF RRM DOMAIN CONTAINING PROTEIN"/>
    <property type="match status" value="1"/>
</dbReference>
<dbReference type="FunFam" id="3.30.70.330:FF:000145">
    <property type="entry name" value="Putative RNP domain-containing protein"/>
    <property type="match status" value="1"/>
</dbReference>
<evidence type="ECO:0000256" key="1">
    <source>
        <dbReference type="ARBA" id="ARBA00022884"/>
    </source>
</evidence>
<dbReference type="InterPro" id="IPR050374">
    <property type="entry name" value="RRT5_SRSF_SR"/>
</dbReference>
<evidence type="ECO:0000313" key="5">
    <source>
        <dbReference type="EMBL" id="TIA86108.1"/>
    </source>
</evidence>
<reference evidence="5 6" key="1">
    <citation type="submission" date="2019-03" db="EMBL/GenBank/DDBJ databases">
        <title>Sequencing 23 genomes of Wallemia ichthyophaga.</title>
        <authorList>
            <person name="Gostincar C."/>
        </authorList>
    </citation>
    <scope>NUCLEOTIDE SEQUENCE [LARGE SCALE GENOMIC DNA]</scope>
    <source>
        <strain evidence="5 6">EXF-5753</strain>
    </source>
</reference>
<gene>
    <name evidence="5" type="ORF">E3P99_03786</name>
</gene>
<dbReference type="InterPro" id="IPR035979">
    <property type="entry name" value="RBD_domain_sf"/>
</dbReference>
<sequence length="328" mass="35750">MAAEFSKRENRVYVGNLSYDVKHDDLKSFFEDGAEGQSLEVAFAEVLITPNGLSKGCGIVEFTTPESAQVAIESFSDKSLLGRPVFVREDREQEARFGANPTPSRTQQFNRGGYAAAPAQAAAPGTQLFIGNLPFQVGWQDLKDLFRQAGHVVRADVQFFPDGKSKGNGIVSFSTREDAQNAIDLYNGYEFYGRPIEVREDKFANSPRPARSPYQAARRAPTGPAPLPAAAAPNPQIVTKNLPWSTANEDLVELFETTGDVKTAEILVDGRTQRSRGVGIVEFYSTAAASVAIEKFNGYVYGGRALEIGFSARQHNFSPNAAVKVRAE</sequence>
<dbReference type="PROSITE" id="PS50102">
    <property type="entry name" value="RRM"/>
    <property type="match status" value="3"/>
</dbReference>
<dbReference type="InterPro" id="IPR012677">
    <property type="entry name" value="Nucleotide-bd_a/b_plait_sf"/>
</dbReference>
<evidence type="ECO:0000256" key="2">
    <source>
        <dbReference type="PROSITE-ProRule" id="PRU00176"/>
    </source>
</evidence>
<organism evidence="5 6">
    <name type="scientific">Wallemia hederae</name>
    <dbReference type="NCBI Taxonomy" id="1540922"/>
    <lineage>
        <taxon>Eukaryota</taxon>
        <taxon>Fungi</taxon>
        <taxon>Dikarya</taxon>
        <taxon>Basidiomycota</taxon>
        <taxon>Wallemiomycotina</taxon>
        <taxon>Wallemiomycetes</taxon>
        <taxon>Wallemiales</taxon>
        <taxon>Wallemiaceae</taxon>
        <taxon>Wallemia</taxon>
    </lineage>
</organism>
<keyword evidence="6" id="KW-1185">Reference proteome</keyword>
<dbReference type="OrthoDB" id="1049195at2759"/>
<dbReference type="Gene3D" id="3.30.70.330">
    <property type="match status" value="3"/>
</dbReference>
<name>A0A4T0FDL3_9BASI</name>
<dbReference type="InterPro" id="IPR000504">
    <property type="entry name" value="RRM_dom"/>
</dbReference>
<dbReference type="GO" id="GO:0005634">
    <property type="term" value="C:nucleus"/>
    <property type="evidence" value="ECO:0007669"/>
    <property type="project" value="TreeGrafter"/>
</dbReference>
<dbReference type="EMBL" id="SPNW01000089">
    <property type="protein sequence ID" value="TIA86108.1"/>
    <property type="molecule type" value="Genomic_DNA"/>
</dbReference>
<evidence type="ECO:0000256" key="3">
    <source>
        <dbReference type="SAM" id="MobiDB-lite"/>
    </source>
</evidence>
<feature type="domain" description="RRM" evidence="4">
    <location>
        <begin position="235"/>
        <end position="313"/>
    </location>
</feature>
<keyword evidence="1 2" id="KW-0694">RNA-binding</keyword>
<evidence type="ECO:0000313" key="6">
    <source>
        <dbReference type="Proteomes" id="UP000310189"/>
    </source>
</evidence>
<dbReference type="SUPFAM" id="SSF54928">
    <property type="entry name" value="RNA-binding domain, RBD"/>
    <property type="match status" value="2"/>
</dbReference>
<dbReference type="GO" id="GO:1990904">
    <property type="term" value="C:ribonucleoprotein complex"/>
    <property type="evidence" value="ECO:0007669"/>
    <property type="project" value="TreeGrafter"/>
</dbReference>
<dbReference type="PANTHER" id="PTHR23003:SF3">
    <property type="entry name" value="FI21236P1-RELATED"/>
    <property type="match status" value="1"/>
</dbReference>
<feature type="region of interest" description="Disordered" evidence="3">
    <location>
        <begin position="202"/>
        <end position="232"/>
    </location>
</feature>
<comment type="caution">
    <text evidence="5">The sequence shown here is derived from an EMBL/GenBank/DDBJ whole genome shotgun (WGS) entry which is preliminary data.</text>
</comment>
<dbReference type="GO" id="GO:0003729">
    <property type="term" value="F:mRNA binding"/>
    <property type="evidence" value="ECO:0007669"/>
    <property type="project" value="TreeGrafter"/>
</dbReference>
<feature type="compositionally biased region" description="Low complexity" evidence="3">
    <location>
        <begin position="216"/>
        <end position="232"/>
    </location>
</feature>
<dbReference type="AlphaFoldDB" id="A0A4T0FDL3"/>
<accession>A0A4T0FDL3</accession>
<evidence type="ECO:0000259" key="4">
    <source>
        <dbReference type="PROSITE" id="PS50102"/>
    </source>
</evidence>
<dbReference type="GO" id="GO:0005737">
    <property type="term" value="C:cytoplasm"/>
    <property type="evidence" value="ECO:0007669"/>
    <property type="project" value="TreeGrafter"/>
</dbReference>
<dbReference type="Pfam" id="PF00076">
    <property type="entry name" value="RRM_1"/>
    <property type="match status" value="3"/>
</dbReference>
<protein>
    <recommendedName>
        <fullName evidence="4">RRM domain-containing protein</fullName>
    </recommendedName>
</protein>
<feature type="domain" description="RRM" evidence="4">
    <location>
        <begin position="10"/>
        <end position="92"/>
    </location>
</feature>
<proteinExistence type="predicted"/>
<dbReference type="Proteomes" id="UP000310189">
    <property type="component" value="Unassembled WGS sequence"/>
</dbReference>
<feature type="domain" description="RRM" evidence="4">
    <location>
        <begin position="126"/>
        <end position="203"/>
    </location>
</feature>
<dbReference type="SMART" id="SM00360">
    <property type="entry name" value="RRM"/>
    <property type="match status" value="3"/>
</dbReference>